<protein>
    <submittedName>
        <fullName evidence="3">Uncharacterized protein</fullName>
    </submittedName>
</protein>
<dbReference type="Proteomes" id="UP001626550">
    <property type="component" value="Unassembled WGS sequence"/>
</dbReference>
<name>A0ABD2PU26_9PLAT</name>
<accession>A0ABD2PU26</accession>
<comment type="caution">
    <text evidence="3">The sequence shown here is derived from an EMBL/GenBank/DDBJ whole genome shotgun (WGS) entry which is preliminary data.</text>
</comment>
<proteinExistence type="predicted"/>
<evidence type="ECO:0000313" key="3">
    <source>
        <dbReference type="EMBL" id="KAL3310764.1"/>
    </source>
</evidence>
<dbReference type="AlphaFoldDB" id="A0ABD2PU26"/>
<evidence type="ECO:0000313" key="4">
    <source>
        <dbReference type="Proteomes" id="UP001626550"/>
    </source>
</evidence>
<reference evidence="3 4" key="1">
    <citation type="submission" date="2024-11" db="EMBL/GenBank/DDBJ databases">
        <title>Adaptive evolution of stress response genes in parasites aligns with host niche diversity.</title>
        <authorList>
            <person name="Hahn C."/>
            <person name="Resl P."/>
        </authorList>
    </citation>
    <scope>NUCLEOTIDE SEQUENCE [LARGE SCALE GENOMIC DNA]</scope>
    <source>
        <strain evidence="3">EGGRZ-B1_66</strain>
        <tissue evidence="3">Body</tissue>
    </source>
</reference>
<dbReference type="Gene3D" id="3.80.10.10">
    <property type="entry name" value="Ribonuclease Inhibitor"/>
    <property type="match status" value="1"/>
</dbReference>
<dbReference type="PROSITE" id="PS51450">
    <property type="entry name" value="LRR"/>
    <property type="match status" value="1"/>
</dbReference>
<dbReference type="InterPro" id="IPR001611">
    <property type="entry name" value="Leu-rich_rpt"/>
</dbReference>
<dbReference type="EMBL" id="JBJKFK010002669">
    <property type="protein sequence ID" value="KAL3310764.1"/>
    <property type="molecule type" value="Genomic_DNA"/>
</dbReference>
<gene>
    <name evidence="3" type="ORF">Ciccas_010668</name>
</gene>
<keyword evidence="1" id="KW-0433">Leucine-rich repeat</keyword>
<sequence length="79" mass="9257">MTEFAENEEKPADEKPLKNLQYLYASHNEIEEIPPSNWSNLIYLNLDHNKISKIAHSTMPYLQVLMLNCTYLTFARLTL</sequence>
<keyword evidence="2" id="KW-0677">Repeat</keyword>
<keyword evidence="4" id="KW-1185">Reference proteome</keyword>
<organism evidence="3 4">
    <name type="scientific">Cichlidogyrus casuarinus</name>
    <dbReference type="NCBI Taxonomy" id="1844966"/>
    <lineage>
        <taxon>Eukaryota</taxon>
        <taxon>Metazoa</taxon>
        <taxon>Spiralia</taxon>
        <taxon>Lophotrochozoa</taxon>
        <taxon>Platyhelminthes</taxon>
        <taxon>Monogenea</taxon>
        <taxon>Monopisthocotylea</taxon>
        <taxon>Dactylogyridea</taxon>
        <taxon>Ancyrocephalidae</taxon>
        <taxon>Cichlidogyrus</taxon>
    </lineage>
</organism>
<dbReference type="InterPro" id="IPR032675">
    <property type="entry name" value="LRR_dom_sf"/>
</dbReference>
<dbReference type="SUPFAM" id="SSF52058">
    <property type="entry name" value="L domain-like"/>
    <property type="match status" value="1"/>
</dbReference>
<evidence type="ECO:0000256" key="1">
    <source>
        <dbReference type="ARBA" id="ARBA00022614"/>
    </source>
</evidence>
<dbReference type="Pfam" id="PF12799">
    <property type="entry name" value="LRR_4"/>
    <property type="match status" value="1"/>
</dbReference>
<dbReference type="InterPro" id="IPR025875">
    <property type="entry name" value="Leu-rich_rpt_4"/>
</dbReference>
<evidence type="ECO:0000256" key="2">
    <source>
        <dbReference type="ARBA" id="ARBA00022737"/>
    </source>
</evidence>